<dbReference type="PANTHER" id="PTHR42930:SF3">
    <property type="entry name" value="PHOSPHATE-SPECIFIC TRANSPORT SYSTEM ACCESSORY PROTEIN PHOU"/>
    <property type="match status" value="1"/>
</dbReference>
<feature type="domain" description="PhoU" evidence="7">
    <location>
        <begin position="131"/>
        <end position="214"/>
    </location>
</feature>
<dbReference type="GO" id="GO:0006817">
    <property type="term" value="P:phosphate ion transport"/>
    <property type="evidence" value="ECO:0007669"/>
    <property type="project" value="UniProtKB-KW"/>
</dbReference>
<dbReference type="InterPro" id="IPR026022">
    <property type="entry name" value="PhoU_dom"/>
</dbReference>
<evidence type="ECO:0000259" key="7">
    <source>
        <dbReference type="Pfam" id="PF01895"/>
    </source>
</evidence>
<name>A0A1I2W7P3_9GAMM</name>
<evidence type="ECO:0000256" key="3">
    <source>
        <dbReference type="ARBA" id="ARBA00022448"/>
    </source>
</evidence>
<dbReference type="PIRSF" id="PIRSF003107">
    <property type="entry name" value="PhoU"/>
    <property type="match status" value="1"/>
</dbReference>
<dbReference type="SUPFAM" id="SSF109755">
    <property type="entry name" value="PhoU-like"/>
    <property type="match status" value="1"/>
</dbReference>
<dbReference type="STRING" id="1045558.SAMN05216175_12316"/>
<dbReference type="NCBIfam" id="TIGR02135">
    <property type="entry name" value="phoU_full"/>
    <property type="match status" value="1"/>
</dbReference>
<evidence type="ECO:0000256" key="4">
    <source>
        <dbReference type="ARBA" id="ARBA00022490"/>
    </source>
</evidence>
<dbReference type="FunFam" id="1.20.58.220:FF:000002">
    <property type="entry name" value="Phosphate-specific transport system accessory protein PhoU"/>
    <property type="match status" value="1"/>
</dbReference>
<accession>A0A1I2W7P3</accession>
<dbReference type="FunFam" id="1.20.58.220:FF:000001">
    <property type="entry name" value="Phosphate-specific transport system accessory protein PhoU"/>
    <property type="match status" value="1"/>
</dbReference>
<evidence type="ECO:0000256" key="6">
    <source>
        <dbReference type="PIRNR" id="PIRNR003107"/>
    </source>
</evidence>
<proteinExistence type="inferred from homology"/>
<reference evidence="9" key="1">
    <citation type="submission" date="2016-10" db="EMBL/GenBank/DDBJ databases">
        <authorList>
            <person name="Varghese N."/>
            <person name="Submissions S."/>
        </authorList>
    </citation>
    <scope>NUCLEOTIDE SEQUENCE [LARGE SCALE GENOMIC DNA]</scope>
    <source>
        <strain evidence="9">CGMCC 1.10971</strain>
    </source>
</reference>
<sequence length="247" mass="27984">MELSKDTFSTHISQQFNDELEQIRTELLTMGGIVERQVHDAIQALLTGDAELAEQSRRVDTQTNDMELMIDERCTTIIARRQPAASDLRLVVAISKSVNDLERMGDEASRICRQAIELVEDGESQRGYQEVRHIGSLVSSMVKDVLTAFARNDTELAYHVAKQDKAVDQEYRTAMRSLMTYMMEDSRAISSCLNVIWVLRSLERIGDHSRNMAEHLIYLVSGTDVRHQPLSKIKQTAGLNDLEDSPE</sequence>
<dbReference type="AlphaFoldDB" id="A0A1I2W7P3"/>
<evidence type="ECO:0000313" key="8">
    <source>
        <dbReference type="EMBL" id="SFG97332.1"/>
    </source>
</evidence>
<dbReference type="InterPro" id="IPR038078">
    <property type="entry name" value="PhoU-like_sf"/>
</dbReference>
<comment type="subunit">
    <text evidence="6">Homodimer.</text>
</comment>
<keyword evidence="4 6" id="KW-0963">Cytoplasm</keyword>
<dbReference type="Proteomes" id="UP000198623">
    <property type="component" value="Unassembled WGS sequence"/>
</dbReference>
<comment type="subcellular location">
    <subcellularLocation>
        <location evidence="1 6">Cytoplasm</location>
    </subcellularLocation>
</comment>
<dbReference type="InterPro" id="IPR028366">
    <property type="entry name" value="PhoU"/>
</dbReference>
<dbReference type="GO" id="GO:0045936">
    <property type="term" value="P:negative regulation of phosphate metabolic process"/>
    <property type="evidence" value="ECO:0007669"/>
    <property type="project" value="InterPro"/>
</dbReference>
<evidence type="ECO:0000313" key="9">
    <source>
        <dbReference type="Proteomes" id="UP000198623"/>
    </source>
</evidence>
<keyword evidence="9" id="KW-1185">Reference proteome</keyword>
<organism evidence="8 9">
    <name type="scientific">Neptunomonas qingdaonensis</name>
    <dbReference type="NCBI Taxonomy" id="1045558"/>
    <lineage>
        <taxon>Bacteria</taxon>
        <taxon>Pseudomonadati</taxon>
        <taxon>Pseudomonadota</taxon>
        <taxon>Gammaproteobacteria</taxon>
        <taxon>Oceanospirillales</taxon>
        <taxon>Oceanospirillaceae</taxon>
        <taxon>Neptunomonas</taxon>
    </lineage>
</organism>
<dbReference type="Pfam" id="PF01895">
    <property type="entry name" value="PhoU"/>
    <property type="match status" value="2"/>
</dbReference>
<comment type="function">
    <text evidence="6">Plays a role in the regulation of phosphate uptake.</text>
</comment>
<dbReference type="GO" id="GO:0005737">
    <property type="term" value="C:cytoplasm"/>
    <property type="evidence" value="ECO:0007669"/>
    <property type="project" value="UniProtKB-SubCell"/>
</dbReference>
<dbReference type="EMBL" id="FOOU01000023">
    <property type="protein sequence ID" value="SFG97332.1"/>
    <property type="molecule type" value="Genomic_DNA"/>
</dbReference>
<dbReference type="PANTHER" id="PTHR42930">
    <property type="entry name" value="PHOSPHATE-SPECIFIC TRANSPORT SYSTEM ACCESSORY PROTEIN PHOU"/>
    <property type="match status" value="1"/>
</dbReference>
<dbReference type="RefSeq" id="WP_090730903.1">
    <property type="nucleotide sequence ID" value="NZ_FOOU01000023.1"/>
</dbReference>
<evidence type="ECO:0000256" key="2">
    <source>
        <dbReference type="ARBA" id="ARBA00008107"/>
    </source>
</evidence>
<dbReference type="GO" id="GO:0030643">
    <property type="term" value="P:intracellular phosphate ion homeostasis"/>
    <property type="evidence" value="ECO:0007669"/>
    <property type="project" value="InterPro"/>
</dbReference>
<keyword evidence="3 6" id="KW-0813">Transport</keyword>
<protein>
    <recommendedName>
        <fullName evidence="6">Phosphate-specific transport system accessory protein PhoU</fullName>
    </recommendedName>
</protein>
<evidence type="ECO:0000256" key="1">
    <source>
        <dbReference type="ARBA" id="ARBA00004496"/>
    </source>
</evidence>
<comment type="similarity">
    <text evidence="2 6">Belongs to the PhoU family.</text>
</comment>
<dbReference type="OrthoDB" id="9814256at2"/>
<gene>
    <name evidence="8" type="ORF">SAMN05216175_12316</name>
</gene>
<keyword evidence="5 6" id="KW-0592">Phosphate transport</keyword>
<dbReference type="Gene3D" id="1.20.58.220">
    <property type="entry name" value="Phosphate transport system protein phou homolog 2, domain 2"/>
    <property type="match status" value="2"/>
</dbReference>
<evidence type="ECO:0000256" key="5">
    <source>
        <dbReference type="ARBA" id="ARBA00022592"/>
    </source>
</evidence>
<feature type="domain" description="PhoU" evidence="7">
    <location>
        <begin position="28"/>
        <end position="114"/>
    </location>
</feature>